<dbReference type="GO" id="GO:0070483">
    <property type="term" value="P:detection of hypoxia"/>
    <property type="evidence" value="ECO:0007669"/>
    <property type="project" value="UniProtKB-ARBA"/>
</dbReference>
<dbReference type="SUPFAM" id="SSF55874">
    <property type="entry name" value="ATPase domain of HSP90 chaperone/DNA topoisomerase II/histidine kinase"/>
    <property type="match status" value="1"/>
</dbReference>
<dbReference type="SMART" id="SM00065">
    <property type="entry name" value="GAF"/>
    <property type="match status" value="2"/>
</dbReference>
<keyword evidence="5" id="KW-0808">Transferase</keyword>
<evidence type="ECO:0000256" key="8">
    <source>
        <dbReference type="ARBA" id="ARBA00022842"/>
    </source>
</evidence>
<comment type="cofactor">
    <cofactor evidence="2">
        <name>heme</name>
        <dbReference type="ChEBI" id="CHEBI:30413"/>
    </cofactor>
</comment>
<keyword evidence="6" id="KW-0479">Metal-binding</keyword>
<reference evidence="13 14" key="1">
    <citation type="submission" date="2019-04" db="EMBL/GenBank/DDBJ databases">
        <title>Streptomyces piniterrae sp. nov., a heliquinomycin-producing actinomycete isolated from rhizosphere soil of Pinus yunnanensis.</title>
        <authorList>
            <person name="Zhuang X."/>
            <person name="Zhao J."/>
        </authorList>
    </citation>
    <scope>NUCLEOTIDE SEQUENCE [LARGE SCALE GENOMIC DNA]</scope>
    <source>
        <strain evidence="14">jys28</strain>
    </source>
</reference>
<dbReference type="CDD" id="cd16917">
    <property type="entry name" value="HATPase_UhpB-NarQ-NarX-like"/>
    <property type="match status" value="1"/>
</dbReference>
<dbReference type="SMART" id="SM00387">
    <property type="entry name" value="HATPase_c"/>
    <property type="match status" value="1"/>
</dbReference>
<dbReference type="GO" id="GO:0005524">
    <property type="term" value="F:ATP binding"/>
    <property type="evidence" value="ECO:0007669"/>
    <property type="project" value="UniProtKB-ARBA"/>
</dbReference>
<protein>
    <submittedName>
        <fullName evidence="13">GAF domain-containing sensor histidine kinase</fullName>
    </submittedName>
</protein>
<dbReference type="GO" id="GO:0019826">
    <property type="term" value="F:oxygen sensor activity"/>
    <property type="evidence" value="ECO:0007669"/>
    <property type="project" value="UniProtKB-ARBA"/>
</dbReference>
<dbReference type="OrthoDB" id="5241249at2"/>
<dbReference type="Gene3D" id="1.20.5.1930">
    <property type="match status" value="1"/>
</dbReference>
<name>A0A4U0NW45_9ACTN</name>
<evidence type="ECO:0000259" key="11">
    <source>
        <dbReference type="SMART" id="SM00065"/>
    </source>
</evidence>
<dbReference type="Gene3D" id="3.30.450.40">
    <property type="match status" value="2"/>
</dbReference>
<dbReference type="Gene3D" id="3.30.565.10">
    <property type="entry name" value="Histidine kinase-like ATPase, C-terminal domain"/>
    <property type="match status" value="1"/>
</dbReference>
<dbReference type="Proteomes" id="UP000308697">
    <property type="component" value="Unassembled WGS sequence"/>
</dbReference>
<keyword evidence="4" id="KW-0597">Phosphoprotein</keyword>
<evidence type="ECO:0000256" key="10">
    <source>
        <dbReference type="ARBA" id="ARBA00023012"/>
    </source>
</evidence>
<evidence type="ECO:0000259" key="12">
    <source>
        <dbReference type="SMART" id="SM00387"/>
    </source>
</evidence>
<keyword evidence="10" id="KW-0902">Two-component regulatory system</keyword>
<dbReference type="FunFam" id="3.30.450.40:FF:000052">
    <property type="entry name" value="Oxygen sensor histidine kinase response regulator DevS/DosS"/>
    <property type="match status" value="1"/>
</dbReference>
<dbReference type="GO" id="GO:0016020">
    <property type="term" value="C:membrane"/>
    <property type="evidence" value="ECO:0007669"/>
    <property type="project" value="InterPro"/>
</dbReference>
<dbReference type="GO" id="GO:0070026">
    <property type="term" value="F:nitric oxide binding"/>
    <property type="evidence" value="ECO:0007669"/>
    <property type="project" value="UniProtKB-ARBA"/>
</dbReference>
<evidence type="ECO:0000256" key="7">
    <source>
        <dbReference type="ARBA" id="ARBA00022777"/>
    </source>
</evidence>
<dbReference type="GO" id="GO:0000155">
    <property type="term" value="F:phosphorelay sensor kinase activity"/>
    <property type="evidence" value="ECO:0007669"/>
    <property type="project" value="InterPro"/>
</dbReference>
<dbReference type="InterPro" id="IPR003018">
    <property type="entry name" value="GAF"/>
</dbReference>
<comment type="caution">
    <text evidence="13">The sequence shown here is derived from an EMBL/GenBank/DDBJ whole genome shotgun (WGS) entry which is preliminary data.</text>
</comment>
<dbReference type="Pfam" id="PF13185">
    <property type="entry name" value="GAF_2"/>
    <property type="match status" value="2"/>
</dbReference>
<dbReference type="EMBL" id="SUMB01000001">
    <property type="protein sequence ID" value="TJZ58971.1"/>
    <property type="molecule type" value="Genomic_DNA"/>
</dbReference>
<dbReference type="SUPFAM" id="SSF55781">
    <property type="entry name" value="GAF domain-like"/>
    <property type="match status" value="2"/>
</dbReference>
<dbReference type="InterPro" id="IPR003594">
    <property type="entry name" value="HATPase_dom"/>
</dbReference>
<feature type="domain" description="GAF" evidence="11">
    <location>
        <begin position="223"/>
        <end position="370"/>
    </location>
</feature>
<feature type="domain" description="GAF" evidence="11">
    <location>
        <begin position="55"/>
        <end position="202"/>
    </location>
</feature>
<sequence length="572" mass="61607">MVVDDDRTDRRGDARRRLDALPDDLQQRLEAVQLGSGDTAHLLLEAVLSVGRGLDLPRVLRRIVEAAVVVVDAEYGALGVVGEGTRLTQFLPVGVTQEQQDAIGPLPAGHGILGELIRHPRPLRLAELAEHPSSYGFPPNHPPMHSFLGVPIRVRDEVFGNLYLTEKRGGGEFDAQDETVLSTLAVAAGVAIENARLYEEARYRQRWLVANGEIVASLLPGADEMRVLEMIVEHARRILSADLGVLALPTEDGSAVRVALASGVDAEAHRGLVLPRVGSFVGAAFDAKKPLISVDVENDPRITAGPPRWAGLGPAVAVPMITGERVRGVLLLARVQEREPFTEPETAPLLTFAGQAALAMELAEQRRAAEQLALLEDHDRIARDLHDLAIQRLFATGMTLQSAVRFVDHPEASERLLRAVDDLDETIKIIRSTIFGLRAHESGRASHGLRVRTVTAVEQAARPLGFTPSLHMEGLIDTDVPAEIAEHVVAVLGEALSNVARHAQATTVDISLIVRGGRLRLSVTDNGVGMPSHGRRSGLSNLAKRAESVGGELTVETPETGGTRLVWSVPLP</sequence>
<comment type="cofactor">
    <cofactor evidence="1">
        <name>Mg(2+)</name>
        <dbReference type="ChEBI" id="CHEBI:18420"/>
    </cofactor>
</comment>
<dbReference type="GO" id="GO:0000287">
    <property type="term" value="F:magnesium ion binding"/>
    <property type="evidence" value="ECO:0007669"/>
    <property type="project" value="UniProtKB-ARBA"/>
</dbReference>
<feature type="domain" description="Histidine kinase/HSP90-like ATPase" evidence="12">
    <location>
        <begin position="483"/>
        <end position="572"/>
    </location>
</feature>
<dbReference type="GO" id="GO:0020037">
    <property type="term" value="F:heme binding"/>
    <property type="evidence" value="ECO:0007669"/>
    <property type="project" value="UniProtKB-ARBA"/>
</dbReference>
<evidence type="ECO:0000313" key="13">
    <source>
        <dbReference type="EMBL" id="TJZ58971.1"/>
    </source>
</evidence>
<keyword evidence="9" id="KW-0408">Iron</keyword>
<dbReference type="GO" id="GO:0070025">
    <property type="term" value="F:carbon monoxide binding"/>
    <property type="evidence" value="ECO:0007669"/>
    <property type="project" value="UniProtKB-ARBA"/>
</dbReference>
<evidence type="ECO:0000256" key="2">
    <source>
        <dbReference type="ARBA" id="ARBA00001971"/>
    </source>
</evidence>
<evidence type="ECO:0000256" key="1">
    <source>
        <dbReference type="ARBA" id="ARBA00001946"/>
    </source>
</evidence>
<dbReference type="PANTHER" id="PTHR24421:SF56">
    <property type="entry name" value="OXYGEN SENSOR HISTIDINE KINASE RESPONSE REGULATOR DOST"/>
    <property type="match status" value="1"/>
</dbReference>
<dbReference type="GO" id="GO:0046983">
    <property type="term" value="F:protein dimerization activity"/>
    <property type="evidence" value="ECO:0007669"/>
    <property type="project" value="InterPro"/>
</dbReference>
<evidence type="ECO:0000256" key="9">
    <source>
        <dbReference type="ARBA" id="ARBA00023004"/>
    </source>
</evidence>
<dbReference type="InterPro" id="IPR036890">
    <property type="entry name" value="HATPase_C_sf"/>
</dbReference>
<evidence type="ECO:0000313" key="14">
    <source>
        <dbReference type="Proteomes" id="UP000308697"/>
    </source>
</evidence>
<evidence type="ECO:0000256" key="5">
    <source>
        <dbReference type="ARBA" id="ARBA00022679"/>
    </source>
</evidence>
<keyword evidence="14" id="KW-1185">Reference proteome</keyword>
<evidence type="ECO:0000256" key="3">
    <source>
        <dbReference type="ARBA" id="ARBA00022490"/>
    </source>
</evidence>
<proteinExistence type="predicted"/>
<evidence type="ECO:0000256" key="4">
    <source>
        <dbReference type="ARBA" id="ARBA00022553"/>
    </source>
</evidence>
<keyword evidence="3" id="KW-0963">Cytoplasm</keyword>
<organism evidence="13 14">
    <name type="scientific">Streptomyces piniterrae</name>
    <dbReference type="NCBI Taxonomy" id="2571125"/>
    <lineage>
        <taxon>Bacteria</taxon>
        <taxon>Bacillati</taxon>
        <taxon>Actinomycetota</taxon>
        <taxon>Actinomycetes</taxon>
        <taxon>Kitasatosporales</taxon>
        <taxon>Streptomycetaceae</taxon>
        <taxon>Streptomyces</taxon>
    </lineage>
</organism>
<dbReference type="InterPro" id="IPR011712">
    <property type="entry name" value="Sig_transdc_His_kin_sub3_dim/P"/>
</dbReference>
<dbReference type="RefSeq" id="WP_136737923.1">
    <property type="nucleotide sequence ID" value="NZ_SUMB01000001.1"/>
</dbReference>
<dbReference type="InterPro" id="IPR029016">
    <property type="entry name" value="GAF-like_dom_sf"/>
</dbReference>
<dbReference type="Pfam" id="PF02518">
    <property type="entry name" value="HATPase_c"/>
    <property type="match status" value="1"/>
</dbReference>
<accession>A0A4U0NW45</accession>
<dbReference type="InterPro" id="IPR050482">
    <property type="entry name" value="Sensor_HK_TwoCompSys"/>
</dbReference>
<dbReference type="AlphaFoldDB" id="A0A4U0NW45"/>
<dbReference type="PANTHER" id="PTHR24421">
    <property type="entry name" value="NITRATE/NITRITE SENSOR PROTEIN NARX-RELATED"/>
    <property type="match status" value="1"/>
</dbReference>
<dbReference type="GO" id="GO:0019825">
    <property type="term" value="F:oxygen binding"/>
    <property type="evidence" value="ECO:0007669"/>
    <property type="project" value="UniProtKB-ARBA"/>
</dbReference>
<gene>
    <name evidence="13" type="ORF">FCH28_02135</name>
</gene>
<dbReference type="Pfam" id="PF07730">
    <property type="entry name" value="HisKA_3"/>
    <property type="match status" value="1"/>
</dbReference>
<evidence type="ECO:0000256" key="6">
    <source>
        <dbReference type="ARBA" id="ARBA00022723"/>
    </source>
</evidence>
<keyword evidence="8" id="KW-0460">Magnesium</keyword>
<keyword evidence="7 13" id="KW-0418">Kinase</keyword>